<evidence type="ECO:0000313" key="10">
    <source>
        <dbReference type="EMBL" id="GAA1838345.1"/>
    </source>
</evidence>
<keyword evidence="5 8" id="KW-1133">Transmembrane helix</keyword>
<feature type="compositionally biased region" description="Low complexity" evidence="7">
    <location>
        <begin position="8"/>
        <end position="20"/>
    </location>
</feature>
<dbReference type="Proteomes" id="UP001500218">
    <property type="component" value="Unassembled WGS sequence"/>
</dbReference>
<evidence type="ECO:0000259" key="9">
    <source>
        <dbReference type="Pfam" id="PF02397"/>
    </source>
</evidence>
<evidence type="ECO:0000256" key="4">
    <source>
        <dbReference type="ARBA" id="ARBA00022692"/>
    </source>
</evidence>
<evidence type="ECO:0000256" key="1">
    <source>
        <dbReference type="ARBA" id="ARBA00004141"/>
    </source>
</evidence>
<dbReference type="NCBIfam" id="TIGR03025">
    <property type="entry name" value="EPS_sugtrans"/>
    <property type="match status" value="1"/>
</dbReference>
<dbReference type="PANTHER" id="PTHR30576">
    <property type="entry name" value="COLANIC BIOSYNTHESIS UDP-GLUCOSE LIPID CARRIER TRANSFERASE"/>
    <property type="match status" value="1"/>
</dbReference>
<proteinExistence type="inferred from homology"/>
<dbReference type="RefSeq" id="WP_425560596.1">
    <property type="nucleotide sequence ID" value="NZ_BAAALT010000356.1"/>
</dbReference>
<dbReference type="InterPro" id="IPR017475">
    <property type="entry name" value="EPS_sugar_tfrase"/>
</dbReference>
<organism evidence="10 11">
    <name type="scientific">Luedemannella flava</name>
    <dbReference type="NCBI Taxonomy" id="349316"/>
    <lineage>
        <taxon>Bacteria</taxon>
        <taxon>Bacillati</taxon>
        <taxon>Actinomycetota</taxon>
        <taxon>Actinomycetes</taxon>
        <taxon>Micromonosporales</taxon>
        <taxon>Micromonosporaceae</taxon>
        <taxon>Luedemannella</taxon>
    </lineage>
</organism>
<keyword evidence="3 10" id="KW-0808">Transferase</keyword>
<evidence type="ECO:0000256" key="7">
    <source>
        <dbReference type="SAM" id="MobiDB-lite"/>
    </source>
</evidence>
<dbReference type="PANTHER" id="PTHR30576:SF10">
    <property type="entry name" value="SLL5057 PROTEIN"/>
    <property type="match status" value="1"/>
</dbReference>
<keyword evidence="4 8" id="KW-0812">Transmembrane</keyword>
<protein>
    <submittedName>
        <fullName evidence="10">Sugar transferase</fullName>
    </submittedName>
</protein>
<keyword evidence="11" id="KW-1185">Reference proteome</keyword>
<dbReference type="Pfam" id="PF13727">
    <property type="entry name" value="CoA_binding_3"/>
    <property type="match status" value="1"/>
</dbReference>
<evidence type="ECO:0000313" key="11">
    <source>
        <dbReference type="Proteomes" id="UP001500218"/>
    </source>
</evidence>
<evidence type="ECO:0000256" key="2">
    <source>
        <dbReference type="ARBA" id="ARBA00006464"/>
    </source>
</evidence>
<evidence type="ECO:0000256" key="8">
    <source>
        <dbReference type="SAM" id="Phobius"/>
    </source>
</evidence>
<sequence>MATLTSNAPRTASVPTPPASATARVRVSPIRPQIRSYQRTLTILDTTVVALAVIGGYLARFQGQPALGSKIPYAAVAAGLFVVWLTALRLSRCYDDHIIGFGADEYRRVVSASLKLAGSVAIVGYLADVGISRGFLGITFAVGTIGLASGRFVARKSLHRRRRRNRGWSRRVLVVGDASHVLDLVEQLRSEPLAGYTVVGACIPDSLVAPVAQHLNGVPVVGSFRTIIESARAIGADTIAVTAAGELTGRRLRRLGWQLESTDIDLVLAPALTDVAGPRIHTRPIAGLPLIHVEAPEFSGWRKVLKGTFDRTFAAMVVLLASPALITIALAVKLTSRGPIIYKQKRVGIGGTEFGVYKFRSMVVDAEKRLAELQKKNETDGLMFKMRDDPRVTKVGKVLRRWSLDELPQLFNVLFGHMSLVGPRPPLPQEVARYDQDIARRLLVKPGMTGLWQVSGRSDLSWEDGIRLDLFYVENWSLAVDMVILWRTVGAVVASRGAY</sequence>
<evidence type="ECO:0000256" key="6">
    <source>
        <dbReference type="ARBA" id="ARBA00023136"/>
    </source>
</evidence>
<feature type="transmembrane region" description="Helical" evidence="8">
    <location>
        <begin position="41"/>
        <end position="59"/>
    </location>
</feature>
<feature type="region of interest" description="Disordered" evidence="7">
    <location>
        <begin position="1"/>
        <end position="20"/>
    </location>
</feature>
<comment type="subcellular location">
    <subcellularLocation>
        <location evidence="1">Membrane</location>
        <topology evidence="1">Multi-pass membrane protein</topology>
    </subcellularLocation>
</comment>
<feature type="domain" description="Bacterial sugar transferase" evidence="9">
    <location>
        <begin position="306"/>
        <end position="493"/>
    </location>
</feature>
<dbReference type="GO" id="GO:0016740">
    <property type="term" value="F:transferase activity"/>
    <property type="evidence" value="ECO:0007669"/>
    <property type="project" value="UniProtKB-KW"/>
</dbReference>
<accession>A0ABN2MUR6</accession>
<comment type="similarity">
    <text evidence="2">Belongs to the bacterial sugar transferase family.</text>
</comment>
<evidence type="ECO:0000256" key="5">
    <source>
        <dbReference type="ARBA" id="ARBA00022989"/>
    </source>
</evidence>
<keyword evidence="6 8" id="KW-0472">Membrane</keyword>
<dbReference type="Gene3D" id="3.40.50.720">
    <property type="entry name" value="NAD(P)-binding Rossmann-like Domain"/>
    <property type="match status" value="1"/>
</dbReference>
<feature type="transmembrane region" description="Helical" evidence="8">
    <location>
        <begin position="312"/>
        <end position="332"/>
    </location>
</feature>
<feature type="transmembrane region" description="Helical" evidence="8">
    <location>
        <begin position="71"/>
        <end position="88"/>
    </location>
</feature>
<gene>
    <name evidence="10" type="ORF">GCM10009682_63500</name>
</gene>
<evidence type="ECO:0000256" key="3">
    <source>
        <dbReference type="ARBA" id="ARBA00022679"/>
    </source>
</evidence>
<dbReference type="Pfam" id="PF02397">
    <property type="entry name" value="Bac_transf"/>
    <property type="match status" value="1"/>
</dbReference>
<name>A0ABN2MUR6_9ACTN</name>
<feature type="transmembrane region" description="Helical" evidence="8">
    <location>
        <begin position="133"/>
        <end position="154"/>
    </location>
</feature>
<feature type="transmembrane region" description="Helical" evidence="8">
    <location>
        <begin position="109"/>
        <end position="127"/>
    </location>
</feature>
<dbReference type="EMBL" id="BAAALT010000356">
    <property type="protein sequence ID" value="GAA1838345.1"/>
    <property type="molecule type" value="Genomic_DNA"/>
</dbReference>
<dbReference type="InterPro" id="IPR003362">
    <property type="entry name" value="Bact_transf"/>
</dbReference>
<reference evidence="10 11" key="1">
    <citation type="journal article" date="2019" name="Int. J. Syst. Evol. Microbiol.">
        <title>The Global Catalogue of Microorganisms (GCM) 10K type strain sequencing project: providing services to taxonomists for standard genome sequencing and annotation.</title>
        <authorList>
            <consortium name="The Broad Institute Genomics Platform"/>
            <consortium name="The Broad Institute Genome Sequencing Center for Infectious Disease"/>
            <person name="Wu L."/>
            <person name="Ma J."/>
        </authorList>
    </citation>
    <scope>NUCLEOTIDE SEQUENCE [LARGE SCALE GENOMIC DNA]</scope>
    <source>
        <strain evidence="10 11">JCM 13250</strain>
    </source>
</reference>
<comment type="caution">
    <text evidence="10">The sequence shown here is derived from an EMBL/GenBank/DDBJ whole genome shotgun (WGS) entry which is preliminary data.</text>
</comment>